<evidence type="ECO:0000313" key="1">
    <source>
        <dbReference type="EMBL" id="KAI8562150.1"/>
    </source>
</evidence>
<keyword evidence="2" id="KW-1185">Reference proteome</keyword>
<dbReference type="EMBL" id="CM046390">
    <property type="protein sequence ID" value="KAI8562150.1"/>
    <property type="molecule type" value="Genomic_DNA"/>
</dbReference>
<organism evidence="1 2">
    <name type="scientific">Rhododendron molle</name>
    <name type="common">Chinese azalea</name>
    <name type="synonym">Azalea mollis</name>
    <dbReference type="NCBI Taxonomy" id="49168"/>
    <lineage>
        <taxon>Eukaryota</taxon>
        <taxon>Viridiplantae</taxon>
        <taxon>Streptophyta</taxon>
        <taxon>Embryophyta</taxon>
        <taxon>Tracheophyta</taxon>
        <taxon>Spermatophyta</taxon>
        <taxon>Magnoliopsida</taxon>
        <taxon>eudicotyledons</taxon>
        <taxon>Gunneridae</taxon>
        <taxon>Pentapetalae</taxon>
        <taxon>asterids</taxon>
        <taxon>Ericales</taxon>
        <taxon>Ericaceae</taxon>
        <taxon>Ericoideae</taxon>
        <taxon>Rhodoreae</taxon>
        <taxon>Rhododendron</taxon>
    </lineage>
</organism>
<name>A0ACC0P9G1_RHOML</name>
<reference evidence="1" key="1">
    <citation type="submission" date="2022-02" db="EMBL/GenBank/DDBJ databases">
        <title>Plant Genome Project.</title>
        <authorList>
            <person name="Zhang R.-G."/>
        </authorList>
    </citation>
    <scope>NUCLEOTIDE SEQUENCE</scope>
    <source>
        <strain evidence="1">AT1</strain>
    </source>
</reference>
<evidence type="ECO:0000313" key="2">
    <source>
        <dbReference type="Proteomes" id="UP001062846"/>
    </source>
</evidence>
<gene>
    <name evidence="1" type="ORF">RHMOL_Rhmol03G0012400</name>
</gene>
<accession>A0ACC0P9G1</accession>
<protein>
    <submittedName>
        <fullName evidence="1">Uncharacterized protein</fullName>
    </submittedName>
</protein>
<comment type="caution">
    <text evidence="1">The sequence shown here is derived from an EMBL/GenBank/DDBJ whole genome shotgun (WGS) entry which is preliminary data.</text>
</comment>
<dbReference type="Proteomes" id="UP001062846">
    <property type="component" value="Chromosome 3"/>
</dbReference>
<sequence length="67" mass="8075">MRAERKRVMRKWSCSEPSRMIWVWTCSRLRRVLHKEIRDGIERDGGDGEDEEVRLQRWSRVMSSAAL</sequence>
<proteinExistence type="predicted"/>